<feature type="transmembrane region" description="Helical" evidence="7">
    <location>
        <begin position="201"/>
        <end position="219"/>
    </location>
</feature>
<evidence type="ECO:0000256" key="2">
    <source>
        <dbReference type="ARBA" id="ARBA00010992"/>
    </source>
</evidence>
<dbReference type="PRINTS" id="PR00171">
    <property type="entry name" value="SUGRTRNSPORT"/>
</dbReference>
<proteinExistence type="inferred from homology"/>
<dbReference type="InterPro" id="IPR020846">
    <property type="entry name" value="MFS_dom"/>
</dbReference>
<feature type="non-terminal residue" evidence="10">
    <location>
        <position position="1042"/>
    </location>
</feature>
<evidence type="ECO:0000256" key="6">
    <source>
        <dbReference type="ARBA" id="ARBA00023136"/>
    </source>
</evidence>
<protein>
    <recommendedName>
        <fullName evidence="12">Major facilitator superfamily (MFS) profile domain-containing protein</fullName>
    </recommendedName>
</protein>
<dbReference type="GO" id="GO:0022857">
    <property type="term" value="F:transmembrane transporter activity"/>
    <property type="evidence" value="ECO:0007669"/>
    <property type="project" value="InterPro"/>
</dbReference>
<dbReference type="InterPro" id="IPR050814">
    <property type="entry name" value="Myo-inositol_Transporter"/>
</dbReference>
<organism evidence="10 11">
    <name type="scientific">Scytalidium lignicola</name>
    <name type="common">Hyphomycete</name>
    <dbReference type="NCBI Taxonomy" id="5539"/>
    <lineage>
        <taxon>Eukaryota</taxon>
        <taxon>Fungi</taxon>
        <taxon>Dikarya</taxon>
        <taxon>Ascomycota</taxon>
        <taxon>Pezizomycotina</taxon>
        <taxon>Leotiomycetes</taxon>
        <taxon>Leotiomycetes incertae sedis</taxon>
        <taxon>Scytalidium</taxon>
    </lineage>
</organism>
<evidence type="ECO:0000313" key="11">
    <source>
        <dbReference type="Proteomes" id="UP000258309"/>
    </source>
</evidence>
<dbReference type="Gene3D" id="3.40.30.10">
    <property type="entry name" value="Glutaredoxin"/>
    <property type="match status" value="3"/>
</dbReference>
<dbReference type="Proteomes" id="UP000258309">
    <property type="component" value="Unassembled WGS sequence"/>
</dbReference>
<dbReference type="Pfam" id="PF00083">
    <property type="entry name" value="Sugar_tr"/>
    <property type="match status" value="1"/>
</dbReference>
<dbReference type="GO" id="GO:0015798">
    <property type="term" value="P:myo-inositol transport"/>
    <property type="evidence" value="ECO:0007669"/>
    <property type="project" value="UniProtKB-ARBA"/>
</dbReference>
<feature type="transmembrane region" description="Helical" evidence="7">
    <location>
        <begin position="474"/>
        <end position="492"/>
    </location>
</feature>
<evidence type="ECO:0000256" key="5">
    <source>
        <dbReference type="ARBA" id="ARBA00022989"/>
    </source>
</evidence>
<feature type="transmembrane region" description="Helical" evidence="7">
    <location>
        <begin position="414"/>
        <end position="435"/>
    </location>
</feature>
<dbReference type="InterPro" id="IPR013766">
    <property type="entry name" value="Thioredoxin_domain"/>
</dbReference>
<comment type="subcellular location">
    <subcellularLocation>
        <location evidence="1">Membrane</location>
        <topology evidence="1">Multi-pass membrane protein</topology>
    </subcellularLocation>
</comment>
<dbReference type="PROSITE" id="PS00217">
    <property type="entry name" value="SUGAR_TRANSPORT_2"/>
    <property type="match status" value="1"/>
</dbReference>
<dbReference type="GO" id="GO:0015791">
    <property type="term" value="P:polyol transmembrane transport"/>
    <property type="evidence" value="ECO:0007669"/>
    <property type="project" value="UniProtKB-ARBA"/>
</dbReference>
<sequence>MATSDSFIEKPTGSVIEQERSSDMLDAENGKVDSTPVAMLSHNIEARIRNPLKGIPQDILMRQVEGLAARKNLVDIVPVLKQGALLAQDPTVFDNSDELDDTTREELRSEVLHKWHQPWALYMTIVFCSIGAAVQGWDQTGSNGANLSFPVALGIDDTQGKPNAERNSWIIGVINAAPYRGASLCGCWCSSPLNYLYGRRGTIFVAAIFCLFSVLGSAFCQTWPQLLICRLLLGLGMGAKASTIPIFAAENSPASIRGGLVMTWQMWTAFGILMGTVFNLALYQVGTIAWRLQLGSAFIPAVPLALGIFLCPESPRWYMKKDHYKDAYKSLCRLRNTELQAARDLYYIHAQLAVEAEVISPGNYLKKFTELVTVPRVRRATLASFTVMIAQQMCGINIIAFYSSTVFAAAGSSVQSALLASLGFGLVSFFFTFPAFRSIDSFGRRSLLLFTFPQMAWSLLAAGFSNYIPGTGSVHVGIVAFFVYLFSAFYACGEGPVPYAYSAEVFPLSHREIGMSWATSTNFFWAAVLSITFPRMLNPMGIVGAFGFYASLNVIAFCLIFCFMPETKQRTLEELNYVCNLQPGEIGAATCAIRLDVDEEGRFDVAIDVGPVGEPVVVVPVLVGDAVALDHERLDETFLGVIVGESAGALLDAADYLVAGQGGGLRGAVVGVDVDDFSVVGPENGGFELASVSQASAVVKLRQEDFEAHLQEREQPVFVNSNWAFAVCVPWYEPCQKLSPELDVAADSLEKKGISIIDIDCSEEDGQLCTNFNITSYPAMRICRGPDNCVRYREQRTARYIRSYLIRETLPEVSEVTESNLEELTDLDVTAFIAYIHEDDVASRDIFTSVATSHQGGSVIFGITSDIKLLAPVIKDEGVKSPYIVLYNPLDHIPAILSKHAFTNHNIAKFLEQTPSSPLIGKFSLETYYHYTEIGLPLTHIFATTPTERQRLAETLQPIAERYRGTLNFATIDAVQYSFFAPTLGVDPERYPAVVIEDLQTGETTVFDQSKEISTAEVWRFVLGYVRRRQNGPYETGIRDEL</sequence>
<name>A0A3E2H8Y6_SCYLI</name>
<feature type="transmembrane region" description="Helical" evidence="7">
    <location>
        <begin position="382"/>
        <end position="402"/>
    </location>
</feature>
<feature type="transmembrane region" description="Helical" evidence="7">
    <location>
        <begin position="260"/>
        <end position="282"/>
    </location>
</feature>
<feature type="transmembrane region" description="Helical" evidence="7">
    <location>
        <begin position="539"/>
        <end position="563"/>
    </location>
</feature>
<dbReference type="Pfam" id="PF13848">
    <property type="entry name" value="Thioredoxin_6"/>
    <property type="match status" value="1"/>
</dbReference>
<evidence type="ECO:0000256" key="7">
    <source>
        <dbReference type="SAM" id="Phobius"/>
    </source>
</evidence>
<dbReference type="FunFam" id="1.20.1250.20:FF:000474">
    <property type="entry name" value="Sugar transporter, putative"/>
    <property type="match status" value="1"/>
</dbReference>
<dbReference type="Gene3D" id="1.20.1250.20">
    <property type="entry name" value="MFS general substrate transporter like domains"/>
    <property type="match status" value="1"/>
</dbReference>
<dbReference type="GO" id="GO:0016020">
    <property type="term" value="C:membrane"/>
    <property type="evidence" value="ECO:0007669"/>
    <property type="project" value="UniProtKB-SubCell"/>
</dbReference>
<keyword evidence="4 7" id="KW-0812">Transmembrane</keyword>
<comment type="caution">
    <text evidence="10">The sequence shown here is derived from an EMBL/GenBank/DDBJ whole genome shotgun (WGS) entry which is preliminary data.</text>
</comment>
<dbReference type="InterPro" id="IPR005829">
    <property type="entry name" value="Sugar_transporter_CS"/>
</dbReference>
<feature type="domain" description="Major facilitator superfamily (MFS) profile" evidence="8">
    <location>
        <begin position="124"/>
        <end position="568"/>
    </location>
</feature>
<dbReference type="PANTHER" id="PTHR48020">
    <property type="entry name" value="PROTON MYO-INOSITOL COTRANSPORTER"/>
    <property type="match status" value="1"/>
</dbReference>
<evidence type="ECO:0000256" key="1">
    <source>
        <dbReference type="ARBA" id="ARBA00004141"/>
    </source>
</evidence>
<evidence type="ECO:0000259" key="8">
    <source>
        <dbReference type="PROSITE" id="PS50850"/>
    </source>
</evidence>
<reference evidence="10 11" key="1">
    <citation type="submission" date="2018-05" db="EMBL/GenBank/DDBJ databases">
        <title>Draft genome sequence of Scytalidium lignicola DSM 105466, a ubiquitous saprotrophic fungus.</title>
        <authorList>
            <person name="Buettner E."/>
            <person name="Gebauer A.M."/>
            <person name="Hofrichter M."/>
            <person name="Liers C."/>
            <person name="Kellner H."/>
        </authorList>
    </citation>
    <scope>NUCLEOTIDE SEQUENCE [LARGE SCALE GENOMIC DNA]</scope>
    <source>
        <strain evidence="10 11">DSM 105466</strain>
    </source>
</reference>
<dbReference type="InterPro" id="IPR036259">
    <property type="entry name" value="MFS_trans_sf"/>
</dbReference>
<evidence type="ECO:0000259" key="9">
    <source>
        <dbReference type="PROSITE" id="PS51352"/>
    </source>
</evidence>
<dbReference type="SUPFAM" id="SSF103473">
    <property type="entry name" value="MFS general substrate transporter"/>
    <property type="match status" value="1"/>
</dbReference>
<evidence type="ECO:0008006" key="12">
    <source>
        <dbReference type="Google" id="ProtNLM"/>
    </source>
</evidence>
<dbReference type="CDD" id="cd02982">
    <property type="entry name" value="PDI_b'_family"/>
    <property type="match status" value="1"/>
</dbReference>
<dbReference type="PROSITE" id="PS50850">
    <property type="entry name" value="MFS"/>
    <property type="match status" value="1"/>
</dbReference>
<dbReference type="PROSITE" id="PS51352">
    <property type="entry name" value="THIOREDOXIN_2"/>
    <property type="match status" value="1"/>
</dbReference>
<feature type="transmembrane region" description="Helical" evidence="7">
    <location>
        <begin position="288"/>
        <end position="311"/>
    </location>
</feature>
<keyword evidence="11" id="KW-1185">Reference proteome</keyword>
<dbReference type="Pfam" id="PF00085">
    <property type="entry name" value="Thioredoxin"/>
    <property type="match status" value="1"/>
</dbReference>
<dbReference type="InterPro" id="IPR005828">
    <property type="entry name" value="MFS_sugar_transport-like"/>
</dbReference>
<dbReference type="AlphaFoldDB" id="A0A3E2H8Y6"/>
<dbReference type="OrthoDB" id="5290825at2759"/>
<feature type="non-terminal residue" evidence="10">
    <location>
        <position position="1"/>
    </location>
</feature>
<dbReference type="InterPro" id="IPR003663">
    <property type="entry name" value="Sugar/inositol_transpt"/>
</dbReference>
<dbReference type="EMBL" id="NCSJ02000116">
    <property type="protein sequence ID" value="RFU29838.1"/>
    <property type="molecule type" value="Genomic_DNA"/>
</dbReference>
<feature type="domain" description="Thioredoxin" evidence="9">
    <location>
        <begin position="668"/>
        <end position="822"/>
    </location>
</feature>
<evidence type="ECO:0000256" key="3">
    <source>
        <dbReference type="ARBA" id="ARBA00022448"/>
    </source>
</evidence>
<feature type="transmembrane region" description="Helical" evidence="7">
    <location>
        <begin position="513"/>
        <end position="533"/>
    </location>
</feature>
<dbReference type="CDD" id="cd02961">
    <property type="entry name" value="PDI_a_family"/>
    <property type="match status" value="1"/>
</dbReference>
<dbReference type="InterPro" id="IPR036249">
    <property type="entry name" value="Thioredoxin-like_sf"/>
</dbReference>
<evidence type="ECO:0000313" key="10">
    <source>
        <dbReference type="EMBL" id="RFU29838.1"/>
    </source>
</evidence>
<evidence type="ECO:0000256" key="4">
    <source>
        <dbReference type="ARBA" id="ARBA00022692"/>
    </source>
</evidence>
<keyword evidence="3" id="KW-0813">Transport</keyword>
<accession>A0A3E2H8Y6</accession>
<gene>
    <name evidence="10" type="ORF">B7463_g6503</name>
</gene>
<feature type="transmembrane region" description="Helical" evidence="7">
    <location>
        <begin position="447"/>
        <end position="468"/>
    </location>
</feature>
<dbReference type="PANTHER" id="PTHR48020:SF4">
    <property type="entry name" value="SYMPORT, PUTATIVE (AFU_ORTHOLOGUE AFUA_3G11790)-RELATED"/>
    <property type="match status" value="1"/>
</dbReference>
<keyword evidence="5 7" id="KW-1133">Transmembrane helix</keyword>
<dbReference type="PROSITE" id="PS00216">
    <property type="entry name" value="SUGAR_TRANSPORT_1"/>
    <property type="match status" value="1"/>
</dbReference>
<keyword evidence="6 7" id="KW-0472">Membrane</keyword>
<comment type="similarity">
    <text evidence="2">Belongs to the major facilitator superfamily. Sugar transporter (TC 2.A.1.1) family.</text>
</comment>
<dbReference type="NCBIfam" id="TIGR00879">
    <property type="entry name" value="SP"/>
    <property type="match status" value="1"/>
</dbReference>
<feature type="transmembrane region" description="Helical" evidence="7">
    <location>
        <begin position="225"/>
        <end position="248"/>
    </location>
</feature>
<dbReference type="SUPFAM" id="SSF52833">
    <property type="entry name" value="Thioredoxin-like"/>
    <property type="match status" value="2"/>
</dbReference>